<organism evidence="5">
    <name type="scientific">Amorphochlora amoebiformis</name>
    <dbReference type="NCBI Taxonomy" id="1561963"/>
    <lineage>
        <taxon>Eukaryota</taxon>
        <taxon>Sar</taxon>
        <taxon>Rhizaria</taxon>
        <taxon>Cercozoa</taxon>
        <taxon>Chlorarachniophyceae</taxon>
        <taxon>Amorphochlora</taxon>
    </lineage>
</organism>
<evidence type="ECO:0000256" key="1">
    <source>
        <dbReference type="ARBA" id="ARBA00022723"/>
    </source>
</evidence>
<sequence length="534" mass="61426">MIKTFPKKIIEANKKKKGGSPEHITFESNKEGWKNVSNADTKEPKWAPEQGTAHEKIELGIHRFPILKDCHFKKASFKDRMLRRIIRQDTVFPLQDVFIDATNEECQQILKEIDLCVGKALPKPLHTWDEMDSNDALKRLFFYGPGAIFLTETKDEEVRKRLGPFVVDMSQDVNLEVRIGFRKYGVRAHFDAKQNLRCIYDAFYKKEVLPGDKMWAHAKHLLKQNFGMRITFVNHLVQTHLCMANVIVNAMVTSLPPDHPVRRLLTVFTFRTSYINSAAAESLTPEFSMSHRSSALTYKSMRQLMENGVKSCRIFQPFPEGPHATQGFQKLAKHGLFPYLEDGLAYHSTIKRFVTTWLSHADETDAANKKTESNMDYLRNFYGEIYEQTERYAHTIGSYENDPLKFRAQVVELLTQCIFVVTAHHEIVGSLADFASDITFCAPRARIGATRSDLQSFLICAAVAALTSIRTPRLMSKFENLFGKDGFPEWERTCWEGFLDELKGLHEKISKKNETRPWAFRYMDPEVMESSVSI</sequence>
<dbReference type="InterPro" id="IPR036226">
    <property type="entry name" value="LipOase_C_sf"/>
</dbReference>
<reference evidence="5" key="1">
    <citation type="submission" date="2021-01" db="EMBL/GenBank/DDBJ databases">
        <authorList>
            <person name="Corre E."/>
            <person name="Pelletier E."/>
            <person name="Niang G."/>
            <person name="Scheremetjew M."/>
            <person name="Finn R."/>
            <person name="Kale V."/>
            <person name="Holt S."/>
            <person name="Cochrane G."/>
            <person name="Meng A."/>
            <person name="Brown T."/>
            <person name="Cohen L."/>
        </authorList>
    </citation>
    <scope>NUCLEOTIDE SEQUENCE</scope>
    <source>
        <strain evidence="5">CCMP2058</strain>
    </source>
</reference>
<evidence type="ECO:0000259" key="4">
    <source>
        <dbReference type="PROSITE" id="PS51393"/>
    </source>
</evidence>
<protein>
    <recommendedName>
        <fullName evidence="4">Lipoxygenase domain-containing protein</fullName>
    </recommendedName>
</protein>
<gene>
    <name evidence="5" type="ORF">LAMO00422_LOCUS23229</name>
</gene>
<evidence type="ECO:0000256" key="3">
    <source>
        <dbReference type="ARBA" id="ARBA00023002"/>
    </source>
</evidence>
<keyword evidence="2" id="KW-0223">Dioxygenase</keyword>
<keyword evidence="3" id="KW-0560">Oxidoreductase</keyword>
<proteinExistence type="predicted"/>
<dbReference type="PROSITE" id="PS51393">
    <property type="entry name" value="LIPOXYGENASE_3"/>
    <property type="match status" value="1"/>
</dbReference>
<dbReference type="Gene3D" id="1.20.245.10">
    <property type="entry name" value="Lipoxygenase-1, Domain 5"/>
    <property type="match status" value="1"/>
</dbReference>
<accession>A0A7S0H403</accession>
<dbReference type="GO" id="GO:0034440">
    <property type="term" value="P:lipid oxidation"/>
    <property type="evidence" value="ECO:0007669"/>
    <property type="project" value="InterPro"/>
</dbReference>
<dbReference type="InterPro" id="IPR013819">
    <property type="entry name" value="LipOase_C"/>
</dbReference>
<dbReference type="GO" id="GO:0046872">
    <property type="term" value="F:metal ion binding"/>
    <property type="evidence" value="ECO:0007669"/>
    <property type="project" value="UniProtKB-KW"/>
</dbReference>
<dbReference type="InterPro" id="IPR000907">
    <property type="entry name" value="LipOase"/>
</dbReference>
<dbReference type="SUPFAM" id="SSF48484">
    <property type="entry name" value="Lipoxigenase"/>
    <property type="match status" value="1"/>
</dbReference>
<dbReference type="AlphaFoldDB" id="A0A7S0H403"/>
<dbReference type="GO" id="GO:0016702">
    <property type="term" value="F:oxidoreductase activity, acting on single donors with incorporation of molecular oxygen, incorporation of two atoms of oxygen"/>
    <property type="evidence" value="ECO:0007669"/>
    <property type="project" value="InterPro"/>
</dbReference>
<evidence type="ECO:0000313" key="5">
    <source>
        <dbReference type="EMBL" id="CAD8464263.1"/>
    </source>
</evidence>
<dbReference type="EMBL" id="HBEM01034013">
    <property type="protein sequence ID" value="CAD8464263.1"/>
    <property type="molecule type" value="Transcribed_RNA"/>
</dbReference>
<feature type="domain" description="Lipoxygenase" evidence="4">
    <location>
        <begin position="215"/>
        <end position="428"/>
    </location>
</feature>
<dbReference type="Pfam" id="PF00305">
    <property type="entry name" value="Lipoxygenase"/>
    <property type="match status" value="1"/>
</dbReference>
<name>A0A7S0H403_9EUKA</name>
<keyword evidence="1" id="KW-0479">Metal-binding</keyword>
<dbReference type="PANTHER" id="PTHR11771">
    <property type="entry name" value="LIPOXYGENASE"/>
    <property type="match status" value="1"/>
</dbReference>
<evidence type="ECO:0000256" key="2">
    <source>
        <dbReference type="ARBA" id="ARBA00022964"/>
    </source>
</evidence>